<gene>
    <name evidence="1" type="ORF">EZS28_036278</name>
</gene>
<dbReference type="Proteomes" id="UP000324800">
    <property type="component" value="Unassembled WGS sequence"/>
</dbReference>
<comment type="caution">
    <text evidence="1">The sequence shown here is derived from an EMBL/GenBank/DDBJ whole genome shotgun (WGS) entry which is preliminary data.</text>
</comment>
<organism evidence="1 2">
    <name type="scientific">Streblomastix strix</name>
    <dbReference type="NCBI Taxonomy" id="222440"/>
    <lineage>
        <taxon>Eukaryota</taxon>
        <taxon>Metamonada</taxon>
        <taxon>Preaxostyla</taxon>
        <taxon>Oxymonadida</taxon>
        <taxon>Streblomastigidae</taxon>
        <taxon>Streblomastix</taxon>
    </lineage>
</organism>
<dbReference type="AlphaFoldDB" id="A0A5J4UF00"/>
<accession>A0A5J4UF00</accession>
<name>A0A5J4UF00_9EUKA</name>
<dbReference type="EMBL" id="SNRW01017592">
    <property type="protein sequence ID" value="KAA6368195.1"/>
    <property type="molecule type" value="Genomic_DNA"/>
</dbReference>
<reference evidence="1 2" key="1">
    <citation type="submission" date="2019-03" db="EMBL/GenBank/DDBJ databases">
        <title>Single cell metagenomics reveals metabolic interactions within the superorganism composed of flagellate Streblomastix strix and complex community of Bacteroidetes bacteria on its surface.</title>
        <authorList>
            <person name="Treitli S.C."/>
            <person name="Kolisko M."/>
            <person name="Husnik F."/>
            <person name="Keeling P."/>
            <person name="Hampl V."/>
        </authorList>
    </citation>
    <scope>NUCLEOTIDE SEQUENCE [LARGE SCALE GENOMIC DNA]</scope>
    <source>
        <strain evidence="1">ST1C</strain>
    </source>
</reference>
<evidence type="ECO:0000313" key="1">
    <source>
        <dbReference type="EMBL" id="KAA6368195.1"/>
    </source>
</evidence>
<proteinExistence type="predicted"/>
<sequence length="68" mass="7332">MSANRIIRISNREICGRNVLNGISSYGVQANTSNQSLDIFVIVFHGKTDGGTGIEGRVSCYLIITLST</sequence>
<protein>
    <submittedName>
        <fullName evidence="1">Uncharacterized protein</fullName>
    </submittedName>
</protein>
<evidence type="ECO:0000313" key="2">
    <source>
        <dbReference type="Proteomes" id="UP000324800"/>
    </source>
</evidence>